<dbReference type="EMBL" id="JBFAIH010000010">
    <property type="protein sequence ID" value="MEV0364580.1"/>
    <property type="molecule type" value="Genomic_DNA"/>
</dbReference>
<sequence>MEHSHSDPPAAVGNPGIDALARERARLVFRLSAVVLLLFFPLPVLGGFTSVLDTVVAGGVTVAWLYAFFQFAVAIVVARYYMTRAAALEASVAQEGARA</sequence>
<accession>A0ABV3FA38</accession>
<reference evidence="2 3" key="1">
    <citation type="submission" date="2024-06" db="EMBL/GenBank/DDBJ databases">
        <title>The Natural Products Discovery Center: Release of the First 8490 Sequenced Strains for Exploring Actinobacteria Biosynthetic Diversity.</title>
        <authorList>
            <person name="Kalkreuter E."/>
            <person name="Kautsar S.A."/>
            <person name="Yang D."/>
            <person name="Bader C.D."/>
            <person name="Teijaro C.N."/>
            <person name="Fluegel L."/>
            <person name="Davis C.M."/>
            <person name="Simpson J.R."/>
            <person name="Lauterbach L."/>
            <person name="Steele A.D."/>
            <person name="Gui C."/>
            <person name="Meng S."/>
            <person name="Li G."/>
            <person name="Viehrig K."/>
            <person name="Ye F."/>
            <person name="Su P."/>
            <person name="Kiefer A.F."/>
            <person name="Nichols A."/>
            <person name="Cepeda A.J."/>
            <person name="Yan W."/>
            <person name="Fan B."/>
            <person name="Jiang Y."/>
            <person name="Adhikari A."/>
            <person name="Zheng C.-J."/>
            <person name="Schuster L."/>
            <person name="Cowan T.M."/>
            <person name="Smanski M.J."/>
            <person name="Chevrette M.G."/>
            <person name="De Carvalho L.P.S."/>
            <person name="Shen B."/>
        </authorList>
    </citation>
    <scope>NUCLEOTIDE SEQUENCE [LARGE SCALE GENOMIC DNA]</scope>
    <source>
        <strain evidence="2 3">NPDC050671</strain>
    </source>
</reference>
<feature type="transmembrane region" description="Helical" evidence="1">
    <location>
        <begin position="55"/>
        <end position="78"/>
    </location>
</feature>
<keyword evidence="1" id="KW-0472">Membrane</keyword>
<keyword evidence="3" id="KW-1185">Reference proteome</keyword>
<name>A0ABV3FA38_9NOCA</name>
<comment type="caution">
    <text evidence="2">The sequence shown here is derived from an EMBL/GenBank/DDBJ whole genome shotgun (WGS) entry which is preliminary data.</text>
</comment>
<dbReference type="Pfam" id="PF04341">
    <property type="entry name" value="DUF485"/>
    <property type="match status" value="1"/>
</dbReference>
<keyword evidence="1" id="KW-1133">Transmembrane helix</keyword>
<feature type="transmembrane region" description="Helical" evidence="1">
    <location>
        <begin position="27"/>
        <end position="49"/>
    </location>
</feature>
<dbReference type="Proteomes" id="UP001551658">
    <property type="component" value="Unassembled WGS sequence"/>
</dbReference>
<dbReference type="RefSeq" id="WP_357979788.1">
    <property type="nucleotide sequence ID" value="NZ_JBFAIH010000010.1"/>
</dbReference>
<evidence type="ECO:0000313" key="3">
    <source>
        <dbReference type="Proteomes" id="UP001551658"/>
    </source>
</evidence>
<gene>
    <name evidence="2" type="ORF">AB0H72_17960</name>
</gene>
<protein>
    <submittedName>
        <fullName evidence="2">DUF485 domain-containing protein</fullName>
    </submittedName>
</protein>
<proteinExistence type="predicted"/>
<dbReference type="InterPro" id="IPR007436">
    <property type="entry name" value="DUF485"/>
</dbReference>
<organism evidence="2 3">
    <name type="scientific">Nocardia fusca</name>
    <dbReference type="NCBI Taxonomy" id="941183"/>
    <lineage>
        <taxon>Bacteria</taxon>
        <taxon>Bacillati</taxon>
        <taxon>Actinomycetota</taxon>
        <taxon>Actinomycetes</taxon>
        <taxon>Mycobacteriales</taxon>
        <taxon>Nocardiaceae</taxon>
        <taxon>Nocardia</taxon>
    </lineage>
</organism>
<evidence type="ECO:0000313" key="2">
    <source>
        <dbReference type="EMBL" id="MEV0364580.1"/>
    </source>
</evidence>
<keyword evidence="1" id="KW-0812">Transmembrane</keyword>
<evidence type="ECO:0000256" key="1">
    <source>
        <dbReference type="SAM" id="Phobius"/>
    </source>
</evidence>